<reference evidence="1 2" key="1">
    <citation type="submission" date="2018-11" db="EMBL/GenBank/DDBJ databases">
        <authorList>
            <consortium name="Pathogen Informatics"/>
        </authorList>
    </citation>
    <scope>NUCLEOTIDE SEQUENCE [LARGE SCALE GENOMIC DNA]</scope>
</reference>
<organism evidence="1 2">
    <name type="scientific">Strongylus vulgaris</name>
    <name type="common">Blood worm</name>
    <dbReference type="NCBI Taxonomy" id="40348"/>
    <lineage>
        <taxon>Eukaryota</taxon>
        <taxon>Metazoa</taxon>
        <taxon>Ecdysozoa</taxon>
        <taxon>Nematoda</taxon>
        <taxon>Chromadorea</taxon>
        <taxon>Rhabditida</taxon>
        <taxon>Rhabditina</taxon>
        <taxon>Rhabditomorpha</taxon>
        <taxon>Strongyloidea</taxon>
        <taxon>Strongylidae</taxon>
        <taxon>Strongylus</taxon>
    </lineage>
</organism>
<sequence length="42" mass="4618">MLAEMNFDCDPCRFDYFDGDLAVGAGDGSILLWANDSSLWEG</sequence>
<evidence type="ECO:0000313" key="2">
    <source>
        <dbReference type="Proteomes" id="UP000270094"/>
    </source>
</evidence>
<gene>
    <name evidence="1" type="ORF">SVUK_LOCUS5226</name>
</gene>
<evidence type="ECO:0000313" key="1">
    <source>
        <dbReference type="EMBL" id="VDM70228.1"/>
    </source>
</evidence>
<dbReference type="EMBL" id="UYYB01015231">
    <property type="protein sequence ID" value="VDM70228.1"/>
    <property type="molecule type" value="Genomic_DNA"/>
</dbReference>
<name>A0A3P7KRP7_STRVU</name>
<dbReference type="OrthoDB" id="2305498at2759"/>
<proteinExistence type="predicted"/>
<accession>A0A3P7KRP7</accession>
<dbReference type="AlphaFoldDB" id="A0A3P7KRP7"/>
<keyword evidence="2" id="KW-1185">Reference proteome</keyword>
<dbReference type="Proteomes" id="UP000270094">
    <property type="component" value="Unassembled WGS sequence"/>
</dbReference>
<protein>
    <submittedName>
        <fullName evidence="1">Uncharacterized protein</fullName>
    </submittedName>
</protein>